<evidence type="ECO:0000313" key="21">
    <source>
        <dbReference type="EMBL" id="CAD6995053.1"/>
    </source>
</evidence>
<reference evidence="21" key="1">
    <citation type="submission" date="2020-11" db="EMBL/GenBank/DDBJ databases">
        <authorList>
            <person name="Whitehead M."/>
        </authorList>
    </citation>
    <scope>NUCLEOTIDE SEQUENCE</scope>
    <source>
        <strain evidence="21">EGII</strain>
    </source>
</reference>
<evidence type="ECO:0000256" key="9">
    <source>
        <dbReference type="ARBA" id="ARBA00022968"/>
    </source>
</evidence>
<evidence type="ECO:0000256" key="15">
    <source>
        <dbReference type="ARBA" id="ARBA00059516"/>
    </source>
</evidence>
<dbReference type="SUPFAM" id="SSF74650">
    <property type="entry name" value="Galactose mutarotase-like"/>
    <property type="match status" value="1"/>
</dbReference>
<dbReference type="SUPFAM" id="SSF88688">
    <property type="entry name" value="Families 57/38 glycoside transferase middle domain"/>
    <property type="match status" value="1"/>
</dbReference>
<comment type="similarity">
    <text evidence="3 17">Belongs to the glycosyl hydrolase 38 family.</text>
</comment>
<protein>
    <recommendedName>
        <fullName evidence="17">Alpha-mannosidase</fullName>
        <ecNumber evidence="17">3.2.1.-</ecNumber>
    </recommendedName>
</protein>
<keyword evidence="14 17" id="KW-0326">Glycosidase</keyword>
<name>A0A811UCP2_CERCA</name>
<dbReference type="GO" id="GO:0006013">
    <property type="term" value="P:mannose metabolic process"/>
    <property type="evidence" value="ECO:0007669"/>
    <property type="project" value="InterPro"/>
</dbReference>
<evidence type="ECO:0000256" key="4">
    <source>
        <dbReference type="ARBA" id="ARBA00011748"/>
    </source>
</evidence>
<dbReference type="Proteomes" id="UP000606786">
    <property type="component" value="Unassembled WGS sequence"/>
</dbReference>
<dbReference type="InterPro" id="IPR013780">
    <property type="entry name" value="Glyco_hydro_b"/>
</dbReference>
<dbReference type="AlphaFoldDB" id="A0A811UCP2"/>
<dbReference type="Gene3D" id="2.60.40.1180">
    <property type="entry name" value="Golgi alpha-mannosidase II"/>
    <property type="match status" value="1"/>
</dbReference>
<gene>
    <name evidence="21" type="ORF">CCAP1982_LOCUS3779</name>
</gene>
<proteinExistence type="inferred from homology"/>
<dbReference type="GO" id="GO:0046872">
    <property type="term" value="F:metal ion binding"/>
    <property type="evidence" value="ECO:0007669"/>
    <property type="project" value="UniProtKB-KW"/>
</dbReference>
<keyword evidence="8 17" id="KW-0862">Zinc</keyword>
<evidence type="ECO:0000256" key="16">
    <source>
        <dbReference type="ARBA" id="ARBA00093232"/>
    </source>
</evidence>
<dbReference type="Pfam" id="PF21260">
    <property type="entry name" value="Laman-like_dom"/>
    <property type="match status" value="1"/>
</dbReference>
<keyword evidence="7 17" id="KW-0378">Hydrolase</keyword>
<keyword evidence="22" id="KW-1185">Reference proteome</keyword>
<evidence type="ECO:0000256" key="17">
    <source>
        <dbReference type="RuleBase" id="RU361199"/>
    </source>
</evidence>
<evidence type="ECO:0000256" key="3">
    <source>
        <dbReference type="ARBA" id="ARBA00009792"/>
    </source>
</evidence>
<dbReference type="InterPro" id="IPR011682">
    <property type="entry name" value="Glyco_hydro_38_C"/>
</dbReference>
<dbReference type="InterPro" id="IPR011013">
    <property type="entry name" value="Gal_mutarotase_sf_dom"/>
</dbReference>
<evidence type="ECO:0000259" key="20">
    <source>
        <dbReference type="SMART" id="SM00872"/>
    </source>
</evidence>
<dbReference type="PANTHER" id="PTHR11607">
    <property type="entry name" value="ALPHA-MANNOSIDASE"/>
    <property type="match status" value="1"/>
</dbReference>
<evidence type="ECO:0000256" key="7">
    <source>
        <dbReference type="ARBA" id="ARBA00022801"/>
    </source>
</evidence>
<sequence length="1027" mass="119139">MIRLRRRYILIFLGAFTGVFLLLYLLLNSTSNSQRPNYKAIVSKLQSLEDGLHRHGQEMKHLKNRLEHHWQENNEMRREQSQQTQHEHDIMEKPALAEVEQCSFDFQQVPQPDVQMLDMYNEWTFADVDGGVWKQGWDIKYDPIRFNDHNKLKVFVIPHSHNDPGWVKTFDDYYEHDTKHILSNALRHLRENPDMTFIWAEISYFSRFYDDLGQNNKLEMKKLVQNGQLEFVSGGWVMPDEANSHWLSILLQLTEGQTWLKQQFNITPTSSWAIDPFGHSPTLPYILKKSGFQNHLIQRTHYFVKKELALKRQLEFYWRQIWDTSGSTSLFTHMMPFYSYDIPHTCGPDPKICCQFDFKRMHEFGLSCPWHVPPQSITDQNVAQRAEMLVDQWKKKAELYRTNALLIPLGDDFRFSQSTEWDVQRVNYEALFDHINSEHRHFVEAKFGTLQQYFDAVHQEQREAMREFPTLSGDFFTYADRSDNYWSGYYTSRPYYKRLDRVLLHYVRAAEMLHSWRTWDTSAKFDEMLQNARRELSLFQHHDGITGTAKTHVVNDYARRMLDAVTTCQFVMQQVVYRLLTKPSIYIPDYKFHYFYLDDSRWPGPTDSRSTIILGEELPIKHIVMHNSLARWREELVDFYVSSPYMAVKDFQDNTVEAQITPVWTWHRHTPSNTITPQASTTKYRLLFRAKVPPLGLATYIIQAQTTPHKHTTYATNLILTRNPTSISLGNYPHEVKFGEHRPISLHVAGGPTVAFSGDGLLKSIQINSHTPHIPIKLKFYKYSGDRSGAYLFMPHGPATPLVDMGPPSVLVSEGPLEASVTVGLPFVVHQTILRGDAPEIQNLVDIGRTDNTEIAMRFLTRIESGDIFYTDLNGLQLIKRRRLSKLPLQANYYPIPSTAYIEDSTYRLTLLSGQPLGGSSLNSGELEIMQDRRLTHDDERGLGQGVLDNQPVLHAFRVVLERIDTCLMLSETHPSGALTPTAYMASQTLLHPLDKFIFIENNWLGVLPAFGEKRTGVGEDTSVAVF</sequence>
<feature type="coiled-coil region" evidence="18">
    <location>
        <begin position="45"/>
        <end position="79"/>
    </location>
</feature>
<dbReference type="EC" id="3.2.1.-" evidence="17"/>
<dbReference type="EMBL" id="CAJHJT010000001">
    <property type="protein sequence ID" value="CAD6995053.1"/>
    <property type="molecule type" value="Genomic_DNA"/>
</dbReference>
<evidence type="ECO:0000256" key="11">
    <source>
        <dbReference type="ARBA" id="ARBA00023034"/>
    </source>
</evidence>
<dbReference type="InterPro" id="IPR011330">
    <property type="entry name" value="Glyco_hydro/deAcase_b/a-brl"/>
</dbReference>
<dbReference type="FunFam" id="2.60.40.1180:FF:000019">
    <property type="entry name" value="Alpha-mannosidase 2"/>
    <property type="match status" value="1"/>
</dbReference>
<keyword evidence="18" id="KW-0175">Coiled coil</keyword>
<evidence type="ECO:0000256" key="14">
    <source>
        <dbReference type="ARBA" id="ARBA00023295"/>
    </source>
</evidence>
<evidence type="ECO:0000256" key="5">
    <source>
        <dbReference type="ARBA" id="ARBA00022692"/>
    </source>
</evidence>
<keyword evidence="9" id="KW-0735">Signal-anchor</keyword>
<dbReference type="FunFam" id="1.20.1270.50:FF:000001">
    <property type="entry name" value="Alpha-mannosidase"/>
    <property type="match status" value="1"/>
</dbReference>
<accession>A0A811UCP2</accession>
<dbReference type="InterPro" id="IPR028995">
    <property type="entry name" value="Glyco_hydro_57/38_cen_sf"/>
</dbReference>
<dbReference type="SUPFAM" id="SSF88713">
    <property type="entry name" value="Glycoside hydrolase/deacetylase"/>
    <property type="match status" value="1"/>
</dbReference>
<dbReference type="InterPro" id="IPR000602">
    <property type="entry name" value="Glyco_hydro_38_N"/>
</dbReference>
<keyword evidence="11" id="KW-0333">Golgi apparatus</keyword>
<dbReference type="Gene3D" id="3.20.110.10">
    <property type="entry name" value="Glycoside hydrolase 38, N terminal domain"/>
    <property type="match status" value="1"/>
</dbReference>
<dbReference type="InterPro" id="IPR027291">
    <property type="entry name" value="Glyco_hydro_38_N_sf"/>
</dbReference>
<evidence type="ECO:0000256" key="2">
    <source>
        <dbReference type="ARBA" id="ARBA00004922"/>
    </source>
</evidence>
<dbReference type="Gene3D" id="1.20.1270.50">
    <property type="entry name" value="Glycoside hydrolase family 38, central domain"/>
    <property type="match status" value="1"/>
</dbReference>
<dbReference type="FunFam" id="3.20.110.10:FF:000003">
    <property type="entry name" value="Alpha-mannosidase"/>
    <property type="match status" value="1"/>
</dbReference>
<comment type="subunit">
    <text evidence="4">Homodimer; disulfide-linked.</text>
</comment>
<dbReference type="InterPro" id="IPR048534">
    <property type="entry name" value="Man2a1-like_dom"/>
</dbReference>
<comment type="cofactor">
    <cofactor evidence="17">
        <name>Zn(2+)</name>
        <dbReference type="ChEBI" id="CHEBI:29105"/>
    </cofactor>
    <text evidence="17">Binds 1 zinc ion per subunit.</text>
</comment>
<dbReference type="GO" id="GO:0000139">
    <property type="term" value="C:Golgi membrane"/>
    <property type="evidence" value="ECO:0007669"/>
    <property type="project" value="UniProtKB-SubCell"/>
</dbReference>
<dbReference type="Pfam" id="PF07748">
    <property type="entry name" value="Glyco_hydro_38C"/>
    <property type="match status" value="1"/>
</dbReference>
<organism evidence="21 22">
    <name type="scientific">Ceratitis capitata</name>
    <name type="common">Mediterranean fruit fly</name>
    <name type="synonym">Tephritis capitata</name>
    <dbReference type="NCBI Taxonomy" id="7213"/>
    <lineage>
        <taxon>Eukaryota</taxon>
        <taxon>Metazoa</taxon>
        <taxon>Ecdysozoa</taxon>
        <taxon>Arthropoda</taxon>
        <taxon>Hexapoda</taxon>
        <taxon>Insecta</taxon>
        <taxon>Pterygota</taxon>
        <taxon>Neoptera</taxon>
        <taxon>Endopterygota</taxon>
        <taxon>Diptera</taxon>
        <taxon>Brachycera</taxon>
        <taxon>Muscomorpha</taxon>
        <taxon>Tephritoidea</taxon>
        <taxon>Tephritidae</taxon>
        <taxon>Ceratitis</taxon>
        <taxon>Ceratitis</taxon>
    </lineage>
</organism>
<dbReference type="FunFam" id="2.70.98.30:FF:000002">
    <property type="entry name" value="Alpha-mannosidase"/>
    <property type="match status" value="1"/>
</dbReference>
<comment type="subcellular location">
    <subcellularLocation>
        <location evidence="1">Golgi apparatus membrane</location>
        <topology evidence="1">Single-pass type II membrane protein</topology>
    </subcellularLocation>
</comment>
<feature type="transmembrane region" description="Helical" evidence="19">
    <location>
        <begin position="7"/>
        <end position="27"/>
    </location>
</feature>
<evidence type="ECO:0000256" key="12">
    <source>
        <dbReference type="ARBA" id="ARBA00023136"/>
    </source>
</evidence>
<evidence type="ECO:0000256" key="1">
    <source>
        <dbReference type="ARBA" id="ARBA00004323"/>
    </source>
</evidence>
<dbReference type="GO" id="GO:0006491">
    <property type="term" value="P:N-glycan processing"/>
    <property type="evidence" value="ECO:0007669"/>
    <property type="project" value="TreeGrafter"/>
</dbReference>
<dbReference type="InterPro" id="IPR050843">
    <property type="entry name" value="Glycosyl_Hydrlase_38"/>
</dbReference>
<dbReference type="InterPro" id="IPR015341">
    <property type="entry name" value="Glyco_hydro_38_cen"/>
</dbReference>
<dbReference type="OrthoDB" id="10261055at2759"/>
<dbReference type="Gene3D" id="2.70.98.30">
    <property type="entry name" value="Golgi alpha-mannosidase II, domain 4"/>
    <property type="match status" value="1"/>
</dbReference>
<dbReference type="Pfam" id="PF09261">
    <property type="entry name" value="Alpha-mann_mid"/>
    <property type="match status" value="1"/>
</dbReference>
<keyword evidence="13" id="KW-1015">Disulfide bond</keyword>
<dbReference type="GO" id="GO:0004572">
    <property type="term" value="F:mannosyl-oligosaccharide 1,3-1,6-alpha-mannosidase activity"/>
    <property type="evidence" value="ECO:0007669"/>
    <property type="project" value="UniProtKB-EC"/>
</dbReference>
<evidence type="ECO:0000256" key="8">
    <source>
        <dbReference type="ARBA" id="ARBA00022833"/>
    </source>
</evidence>
<evidence type="ECO:0000256" key="18">
    <source>
        <dbReference type="SAM" id="Coils"/>
    </source>
</evidence>
<evidence type="ECO:0000256" key="6">
    <source>
        <dbReference type="ARBA" id="ARBA00022723"/>
    </source>
</evidence>
<keyword evidence="6 17" id="KW-0479">Metal-binding</keyword>
<keyword evidence="5 19" id="KW-0812">Transmembrane</keyword>
<keyword evidence="12 19" id="KW-0472">Membrane</keyword>
<dbReference type="CDD" id="cd10809">
    <property type="entry name" value="GH38N_AMII_GMII_SfManIII_like"/>
    <property type="match status" value="1"/>
</dbReference>
<feature type="domain" description="Glycoside hydrolase family 38 central" evidence="20">
    <location>
        <begin position="484"/>
        <end position="561"/>
    </location>
</feature>
<keyword evidence="10 19" id="KW-1133">Transmembrane helix</keyword>
<evidence type="ECO:0000256" key="10">
    <source>
        <dbReference type="ARBA" id="ARBA00022989"/>
    </source>
</evidence>
<comment type="pathway">
    <text evidence="2">Protein modification; protein glycosylation.</text>
</comment>
<evidence type="ECO:0000256" key="13">
    <source>
        <dbReference type="ARBA" id="ARBA00023157"/>
    </source>
</evidence>
<evidence type="ECO:0000313" key="22">
    <source>
        <dbReference type="Proteomes" id="UP000606786"/>
    </source>
</evidence>
<comment type="function">
    <text evidence="15">Catalyzes the first committed step in the biosynthesis of complex N-glycans. It controls conversion of high mannose to complex N-glycans; the final hydrolytic step in the N-glycan maturation pathway.</text>
</comment>
<dbReference type="InterPro" id="IPR037094">
    <property type="entry name" value="Glyco_hydro_38_cen_sf"/>
</dbReference>
<comment type="caution">
    <text evidence="21">The sequence shown here is derived from an EMBL/GenBank/DDBJ whole genome shotgun (WGS) entry which is preliminary data.</text>
</comment>
<dbReference type="SMART" id="SM00872">
    <property type="entry name" value="Alpha-mann_mid"/>
    <property type="match status" value="1"/>
</dbReference>
<comment type="catalytic activity">
    <reaction evidence="16">
        <text>N(4)-{beta-D-GlcNAc-(1-&gt;2)-alpha-D-Man-(1-&gt;3)-[alpha-D-Man-(1-&gt;3)-[alpha-D-Man-(1-&gt;6)]-alpha-D-Man-(1-&gt;6)]-beta-D-Man-(1-&gt;4)-beta-D-GlcNAc-(1-&gt;4)-beta-D-GlcNAc}-L-asparaginyl-[protein] + 2 H2O = 2 alpha-D-mannopyranose + an N(4)-{beta-D-GlcNAc-(1-&gt;2)-alpha-D-Man-(1-&gt;3)-[alpha-D-Man-(1-&gt;6)]-beta-D-Man-(1-&gt;4)-beta-D-GlcNAc-(1-&gt;4)-beta-D-GlcNAc}-L-asparaginyl-[protein]</text>
        <dbReference type="Rhea" id="RHEA:56052"/>
        <dbReference type="Rhea" id="RHEA-COMP:14368"/>
        <dbReference type="Rhea" id="RHEA-COMP:14369"/>
        <dbReference type="ChEBI" id="CHEBI:15377"/>
        <dbReference type="ChEBI" id="CHEBI:28729"/>
        <dbReference type="ChEBI" id="CHEBI:60615"/>
        <dbReference type="ChEBI" id="CHEBI:60625"/>
        <dbReference type="EC" id="3.2.1.114"/>
    </reaction>
</comment>
<dbReference type="Pfam" id="PF01074">
    <property type="entry name" value="Glyco_hydro_38N"/>
    <property type="match status" value="1"/>
</dbReference>
<dbReference type="PANTHER" id="PTHR11607:SF3">
    <property type="entry name" value="LYSOSOMAL ALPHA-MANNOSIDASE"/>
    <property type="match status" value="1"/>
</dbReference>
<dbReference type="GO" id="GO:0030246">
    <property type="term" value="F:carbohydrate binding"/>
    <property type="evidence" value="ECO:0007669"/>
    <property type="project" value="InterPro"/>
</dbReference>
<evidence type="ECO:0000256" key="19">
    <source>
        <dbReference type="SAM" id="Phobius"/>
    </source>
</evidence>